<dbReference type="PRINTS" id="PR00315">
    <property type="entry name" value="ELONGATNFCT"/>
</dbReference>
<dbReference type="GO" id="GO:0003924">
    <property type="term" value="F:GTPase activity"/>
    <property type="evidence" value="ECO:0007669"/>
    <property type="project" value="InterPro"/>
</dbReference>
<dbReference type="PANTHER" id="PTHR43381:SF4">
    <property type="entry name" value="EUKARYOTIC TRANSLATION INITIATION FACTOR 5B"/>
    <property type="match status" value="1"/>
</dbReference>
<dbReference type="EMBL" id="GG745550">
    <property type="protein sequence ID" value="EFD92920.1"/>
    <property type="molecule type" value="Genomic_DNA"/>
</dbReference>
<evidence type="ECO:0000313" key="8">
    <source>
        <dbReference type="Proteomes" id="UP000009376"/>
    </source>
</evidence>
<dbReference type="CDD" id="cd01887">
    <property type="entry name" value="IF2_eIF5B"/>
    <property type="match status" value="1"/>
</dbReference>
<dbReference type="InterPro" id="IPR029459">
    <property type="entry name" value="EFTU-type"/>
</dbReference>
<organism evidence="7 8">
    <name type="scientific">Candidatus Parvarchaeum acidophilus ARMAN-5</name>
    <dbReference type="NCBI Taxonomy" id="662762"/>
    <lineage>
        <taxon>Archaea</taxon>
        <taxon>Candidatus Parvarchaeota</taxon>
        <taxon>Candidatus Parvarchaeum</taxon>
    </lineage>
</organism>
<keyword evidence="2" id="KW-0396">Initiation factor</keyword>
<dbReference type="Pfam" id="PF00009">
    <property type="entry name" value="GTP_EFTU"/>
    <property type="match status" value="1"/>
</dbReference>
<dbReference type="GO" id="GO:0005737">
    <property type="term" value="C:cytoplasm"/>
    <property type="evidence" value="ECO:0007669"/>
    <property type="project" value="TreeGrafter"/>
</dbReference>
<feature type="domain" description="Tr-type G" evidence="6">
    <location>
        <begin position="1"/>
        <end position="221"/>
    </location>
</feature>
<evidence type="ECO:0000256" key="5">
    <source>
        <dbReference type="ARBA" id="ARBA00023134"/>
    </source>
</evidence>
<dbReference type="Pfam" id="PF11987">
    <property type="entry name" value="IF-2"/>
    <property type="match status" value="1"/>
</dbReference>
<evidence type="ECO:0000256" key="1">
    <source>
        <dbReference type="ARBA" id="ARBA00007733"/>
    </source>
</evidence>
<dbReference type="GO" id="GO:0005525">
    <property type="term" value="F:GTP binding"/>
    <property type="evidence" value="ECO:0007669"/>
    <property type="project" value="UniProtKB-KW"/>
</dbReference>
<dbReference type="InterPro" id="IPR023115">
    <property type="entry name" value="TIF_IF2_dom3"/>
</dbReference>
<dbReference type="InterPro" id="IPR015760">
    <property type="entry name" value="TIF_IF2"/>
</dbReference>
<dbReference type="Gene3D" id="3.40.50.10050">
    <property type="entry name" value="Translation initiation factor IF- 2, domain 3"/>
    <property type="match status" value="1"/>
</dbReference>
<dbReference type="InterPro" id="IPR000795">
    <property type="entry name" value="T_Tr_GTP-bd_dom"/>
</dbReference>
<dbReference type="AlphaFoldDB" id="D6GUZ3"/>
<dbReference type="Gene3D" id="3.40.50.300">
    <property type="entry name" value="P-loop containing nucleotide triphosphate hydrolases"/>
    <property type="match status" value="1"/>
</dbReference>
<comment type="similarity">
    <text evidence="1">Belongs to the TRAFAC class translation factor GTPase superfamily. Classic translation factor GTPase family. IF-2 subfamily.</text>
</comment>
<dbReference type="Gene3D" id="2.40.30.10">
    <property type="entry name" value="Translation factors"/>
    <property type="match status" value="2"/>
</dbReference>
<evidence type="ECO:0000256" key="4">
    <source>
        <dbReference type="ARBA" id="ARBA00022917"/>
    </source>
</evidence>
<dbReference type="InterPro" id="IPR036925">
    <property type="entry name" value="TIF_IF2_dom3_sf"/>
</dbReference>
<keyword evidence="5" id="KW-0342">GTP-binding</keyword>
<evidence type="ECO:0000259" key="6">
    <source>
        <dbReference type="PROSITE" id="PS51722"/>
    </source>
</evidence>
<dbReference type="InterPro" id="IPR027417">
    <property type="entry name" value="P-loop_NTPase"/>
</dbReference>
<sequence>MRSPICAFLGHVDAGKTSIMDAIRNTMTAYKESGGLTQNIGVTEVPTERIKDISDDLLKKFNIDIKVPSILFIDSPGHEAFVTLRKRGASIADIAILTVDVTEGIQNQTIESIEILKSYKTPFLVALTKIDTIRGFFNIKDSSFIEFISKQPENYKQFLDEKIYKLITDFSIYGFQAERYDRVKDFTKEVAIVPLASPNGIGIKDLIVMLIGLSQRYIELTNSDKNSAAILEEKNVKGLGKVYDAIVYSGKLKVGDTVITTTVEGPSENKVKGIMRLIPLEESRENFGKYESLQEIEATTPIRLILQEPNAMIGTSINVFSNEQEKADLINQVKDAIGSTGDESKGVVVCADSLGSIDAIRKIAQAQGIAVGKTKIGEPSKIDITTASVNGGAILCFNVPVSKQTESISNDYSVKIISSNSIYTLFETYINFQQELKNMGLENRKKTLRLPSKFLFLKGNIFRRSGPCVFGAEILLGEIRQNYPIINAKGQRIGRILDIQSDKTKLSNAIKGDRVAISIDDAVYGRNILEDDLLYTDIELPDIIKFYDLTEDLTEDYLEALSEIRKIKKL</sequence>
<dbReference type="NCBIfam" id="TIGR00231">
    <property type="entry name" value="small_GTP"/>
    <property type="match status" value="1"/>
</dbReference>
<dbReference type="InterPro" id="IPR005225">
    <property type="entry name" value="Small_GTP-bd"/>
</dbReference>
<dbReference type="InterPro" id="IPR009000">
    <property type="entry name" value="Transl_B-barrel_sf"/>
</dbReference>
<dbReference type="NCBIfam" id="NF003078">
    <property type="entry name" value="PRK04004.1"/>
    <property type="match status" value="1"/>
</dbReference>
<dbReference type="PANTHER" id="PTHR43381">
    <property type="entry name" value="TRANSLATION INITIATION FACTOR IF-2-RELATED"/>
    <property type="match status" value="1"/>
</dbReference>
<dbReference type="Pfam" id="PF14578">
    <property type="entry name" value="GTP_EFTU_D4"/>
    <property type="match status" value="1"/>
</dbReference>
<keyword evidence="3" id="KW-0547">Nucleotide-binding</keyword>
<gene>
    <name evidence="7" type="ORF">BJBARM5_0293</name>
</gene>
<evidence type="ECO:0000313" key="7">
    <source>
        <dbReference type="EMBL" id="EFD92920.1"/>
    </source>
</evidence>
<keyword evidence="4" id="KW-0648">Protein biosynthesis</keyword>
<reference evidence="7 8" key="1">
    <citation type="journal article" date="2010" name="Proc. Natl. Acad. Sci. U.S.A.">
        <title>Enigmatic, ultrasmall, uncultivated Archaea.</title>
        <authorList>
            <person name="Baker B.J."/>
            <person name="Comolli L.R."/>
            <person name="Dick G.J."/>
            <person name="Hauser L.J."/>
            <person name="Hyatt D."/>
            <person name="Dill B.D."/>
            <person name="Land M.L."/>
            <person name="Verberkmoes N.C."/>
            <person name="Hettich R.L."/>
            <person name="Banfield J.F."/>
        </authorList>
    </citation>
    <scope>NUCLEOTIDE SEQUENCE [LARGE SCALE GENOMIC DNA]</scope>
</reference>
<dbReference type="SUPFAM" id="SSF52156">
    <property type="entry name" value="Initiation factor IF2/eIF5b, domain 3"/>
    <property type="match status" value="1"/>
</dbReference>
<dbReference type="GO" id="GO:0003743">
    <property type="term" value="F:translation initiation factor activity"/>
    <property type="evidence" value="ECO:0007669"/>
    <property type="project" value="UniProtKB-KW"/>
</dbReference>
<proteinExistence type="inferred from homology"/>
<evidence type="ECO:0000256" key="3">
    <source>
        <dbReference type="ARBA" id="ARBA00022741"/>
    </source>
</evidence>
<protein>
    <submittedName>
        <fullName evidence="7">Small GTP-binding protein</fullName>
    </submittedName>
</protein>
<dbReference type="SUPFAM" id="SSF52540">
    <property type="entry name" value="P-loop containing nucleoside triphosphate hydrolases"/>
    <property type="match status" value="1"/>
</dbReference>
<dbReference type="Proteomes" id="UP000009376">
    <property type="component" value="Unassembled WGS sequence"/>
</dbReference>
<accession>D6GUZ3</accession>
<dbReference type="PROSITE" id="PS51722">
    <property type="entry name" value="G_TR_2"/>
    <property type="match status" value="1"/>
</dbReference>
<dbReference type="SUPFAM" id="SSF50447">
    <property type="entry name" value="Translation proteins"/>
    <property type="match status" value="1"/>
</dbReference>
<name>D6GUZ3_PARA5</name>
<evidence type="ECO:0000256" key="2">
    <source>
        <dbReference type="ARBA" id="ARBA00022540"/>
    </source>
</evidence>